<dbReference type="EMBL" id="JAFJZO010000019">
    <property type="protein sequence ID" value="KAG5507057.1"/>
    <property type="molecule type" value="Genomic_DNA"/>
</dbReference>
<evidence type="ECO:0000256" key="1">
    <source>
        <dbReference type="SAM" id="Coils"/>
    </source>
</evidence>
<feature type="region of interest" description="Disordered" evidence="2">
    <location>
        <begin position="536"/>
        <end position="616"/>
    </location>
</feature>
<keyword evidence="1" id="KW-0175">Coiled coil</keyword>
<feature type="coiled-coil region" evidence="1">
    <location>
        <begin position="673"/>
        <end position="700"/>
    </location>
</feature>
<proteinExistence type="predicted"/>
<accession>A0A836HWG4</accession>
<feature type="region of interest" description="Disordered" evidence="2">
    <location>
        <begin position="429"/>
        <end position="448"/>
    </location>
</feature>
<gene>
    <name evidence="3" type="ORF">JKF63_05803</name>
</gene>
<dbReference type="OrthoDB" id="273774at2759"/>
<organism evidence="3 4">
    <name type="scientific">Porcisia hertigi</name>
    <dbReference type="NCBI Taxonomy" id="2761500"/>
    <lineage>
        <taxon>Eukaryota</taxon>
        <taxon>Discoba</taxon>
        <taxon>Euglenozoa</taxon>
        <taxon>Kinetoplastea</taxon>
        <taxon>Metakinetoplastina</taxon>
        <taxon>Trypanosomatida</taxon>
        <taxon>Trypanosomatidae</taxon>
        <taxon>Leishmaniinae</taxon>
        <taxon>Porcisia</taxon>
    </lineage>
</organism>
<dbReference type="Proteomes" id="UP000674318">
    <property type="component" value="Unassembled WGS sequence"/>
</dbReference>
<evidence type="ECO:0000313" key="3">
    <source>
        <dbReference type="EMBL" id="KAG5507057.1"/>
    </source>
</evidence>
<dbReference type="AlphaFoldDB" id="A0A836HWG4"/>
<feature type="compositionally biased region" description="Polar residues" evidence="2">
    <location>
        <begin position="869"/>
        <end position="878"/>
    </location>
</feature>
<sequence length="891" mass="95883">MEVLLHVVQTASASPVSTLSVCGDGNQPTSPQALVDLSAKKSSTSCTVGNLRLTYRPAILDSDVAPQWHVRLCSPLENEGTNGNDGDQQVLLLPILSRSPPASPASSLPHRFVYASATSVDITDHRGLRQRPPSGLTTTCTVDRLCEKLRHLRNVFVREGCVGSSPAVHAETVFFCGSRLDTRKDVLYLTSLHRLLVDMLLIMKDPAVHISPHPPPVEVDVSLVDYDEVWGLGDVLAAEAAKASAGGGIQSRGSGITWVELASVLDDDLSPRSASTAIATSLKATRGKGPPGANSDMSATQVAWRVRQRLEMWFDRIDSATARFPSAPASPYPPAAADRLRHLERNAVFFTLRLRRSDDSSTSNLPFRASPAYFTLALLPECGAASPGINAGAVATVVGVSPPRSSAALWREFDALSAFMRSLPMSRHRRRECGQKQGSPKERSRVSSATVQAQMHAAALRRSRWLTTIARIHDASALPMRARAAVLCEESTDDAVEVFRNSTTVCSFSWVGCIAAAAEHRCATRSTLAFLARLRPPSTAQHSRPASVKGASTGGTTGTPLARHHRAHHKNISDDANDGDAPGTEDASCSSATPTPPLDSPVPSATVPQPYVSPRRQGGIARNLASSGNVSSTHVASHPNLTNEVNTAADPVAALPRGVDQTGPQSVQADALISSLQVYASVLEEEVRRLRDRLHRYEATTCDSKGSTDYPFIHSAHREVEEYNPADTPIPLSAPSATPLDICNLFPLLVRTAIDELRTDTRFPLALHAKLENLAQKLSSLCTAVFQVQASGIADVSATVQQQSESSEDRAIYVKQLEAKVALYEQKLALMDLYVAPTLVQCVENLDQWQQHGRQRARAAAARTEAALMSSSRSNPTLQPACDTHRESTKR</sequence>
<dbReference type="RefSeq" id="XP_067757783.1">
    <property type="nucleotide sequence ID" value="XM_067901757.1"/>
</dbReference>
<keyword evidence="4" id="KW-1185">Reference proteome</keyword>
<dbReference type="KEGG" id="phet:94291834"/>
<evidence type="ECO:0000256" key="2">
    <source>
        <dbReference type="SAM" id="MobiDB-lite"/>
    </source>
</evidence>
<comment type="caution">
    <text evidence="3">The sequence shown here is derived from an EMBL/GenBank/DDBJ whole genome shotgun (WGS) entry which is preliminary data.</text>
</comment>
<name>A0A836HWG4_9TRYP</name>
<feature type="region of interest" description="Disordered" evidence="2">
    <location>
        <begin position="862"/>
        <end position="891"/>
    </location>
</feature>
<reference evidence="3 4" key="1">
    <citation type="submission" date="2021-02" db="EMBL/GenBank/DDBJ databases">
        <title>Porcisia hertigi Genome sequencing and assembly.</title>
        <authorList>
            <person name="Almutairi H."/>
            <person name="Gatherer D."/>
        </authorList>
    </citation>
    <scope>NUCLEOTIDE SEQUENCE [LARGE SCALE GENOMIC DNA]</scope>
    <source>
        <strain evidence="3 4">C119</strain>
    </source>
</reference>
<evidence type="ECO:0000313" key="4">
    <source>
        <dbReference type="Proteomes" id="UP000674318"/>
    </source>
</evidence>
<protein>
    <submittedName>
        <fullName evidence="3">Uncharacterized protein</fullName>
    </submittedName>
</protein>
<dbReference type="GeneID" id="94291834"/>